<keyword evidence="3" id="KW-1185">Reference proteome</keyword>
<gene>
    <name evidence="2" type="ORF">GCM10011575_42680</name>
</gene>
<sequence length="76" mass="8635">MITRVDRLYRPLDNPIQGRLLTMLTLQFRGQLGEVFGVLQRVLLDPHTPSTLKNDSSETAARMIAAPPRDYPHTYA</sequence>
<name>A0A917SFV8_9ACTN</name>
<organism evidence="2 3">
    <name type="scientific">Microlunatus endophyticus</name>
    <dbReference type="NCBI Taxonomy" id="1716077"/>
    <lineage>
        <taxon>Bacteria</taxon>
        <taxon>Bacillati</taxon>
        <taxon>Actinomycetota</taxon>
        <taxon>Actinomycetes</taxon>
        <taxon>Propionibacteriales</taxon>
        <taxon>Propionibacteriaceae</taxon>
        <taxon>Microlunatus</taxon>
    </lineage>
</organism>
<dbReference type="EMBL" id="BMMZ01000014">
    <property type="protein sequence ID" value="GGL79863.1"/>
    <property type="molecule type" value="Genomic_DNA"/>
</dbReference>
<accession>A0A917SFV8</accession>
<evidence type="ECO:0000313" key="2">
    <source>
        <dbReference type="EMBL" id="GGL79863.1"/>
    </source>
</evidence>
<protein>
    <submittedName>
        <fullName evidence="2">Uncharacterized protein</fullName>
    </submittedName>
</protein>
<evidence type="ECO:0000313" key="3">
    <source>
        <dbReference type="Proteomes" id="UP000613840"/>
    </source>
</evidence>
<reference evidence="2" key="1">
    <citation type="journal article" date="2014" name="Int. J. Syst. Evol. Microbiol.">
        <title>Complete genome sequence of Corynebacterium casei LMG S-19264T (=DSM 44701T), isolated from a smear-ripened cheese.</title>
        <authorList>
            <consortium name="US DOE Joint Genome Institute (JGI-PGF)"/>
            <person name="Walter F."/>
            <person name="Albersmeier A."/>
            <person name="Kalinowski J."/>
            <person name="Ruckert C."/>
        </authorList>
    </citation>
    <scope>NUCLEOTIDE SEQUENCE</scope>
    <source>
        <strain evidence="2">CGMCC 4.7306</strain>
    </source>
</reference>
<reference evidence="2" key="2">
    <citation type="submission" date="2020-09" db="EMBL/GenBank/DDBJ databases">
        <authorList>
            <person name="Sun Q."/>
            <person name="Zhou Y."/>
        </authorList>
    </citation>
    <scope>NUCLEOTIDE SEQUENCE</scope>
    <source>
        <strain evidence="2">CGMCC 4.7306</strain>
    </source>
</reference>
<feature type="compositionally biased region" description="Polar residues" evidence="1">
    <location>
        <begin position="48"/>
        <end position="59"/>
    </location>
</feature>
<evidence type="ECO:0000256" key="1">
    <source>
        <dbReference type="SAM" id="MobiDB-lite"/>
    </source>
</evidence>
<dbReference type="AlphaFoldDB" id="A0A917SFV8"/>
<comment type="caution">
    <text evidence="2">The sequence shown here is derived from an EMBL/GenBank/DDBJ whole genome shotgun (WGS) entry which is preliminary data.</text>
</comment>
<dbReference type="Proteomes" id="UP000613840">
    <property type="component" value="Unassembled WGS sequence"/>
</dbReference>
<proteinExistence type="predicted"/>
<feature type="region of interest" description="Disordered" evidence="1">
    <location>
        <begin position="47"/>
        <end position="76"/>
    </location>
</feature>